<dbReference type="SMART" id="SM00829">
    <property type="entry name" value="PKS_ER"/>
    <property type="match status" value="1"/>
</dbReference>
<organism evidence="7 8">
    <name type="scientific">Neoarthrinium moseri</name>
    <dbReference type="NCBI Taxonomy" id="1658444"/>
    <lineage>
        <taxon>Eukaryota</taxon>
        <taxon>Fungi</taxon>
        <taxon>Dikarya</taxon>
        <taxon>Ascomycota</taxon>
        <taxon>Pezizomycotina</taxon>
        <taxon>Sordariomycetes</taxon>
        <taxon>Xylariomycetidae</taxon>
        <taxon>Amphisphaeriales</taxon>
        <taxon>Apiosporaceae</taxon>
        <taxon>Neoarthrinium</taxon>
    </lineage>
</organism>
<dbReference type="InterPro" id="IPR011032">
    <property type="entry name" value="GroES-like_sf"/>
</dbReference>
<keyword evidence="5" id="KW-0560">Oxidoreductase</keyword>
<dbReference type="SUPFAM" id="SSF50129">
    <property type="entry name" value="GroES-like"/>
    <property type="match status" value="1"/>
</dbReference>
<dbReference type="SUPFAM" id="SSF51735">
    <property type="entry name" value="NAD(P)-binding Rossmann-fold domains"/>
    <property type="match status" value="1"/>
</dbReference>
<sequence>MSSSMKALVLHGPGDVRLDEIPKPRADPGSVVVRVQSAPLWDYIPEAINGTRQYPLAFPLVFGTCCVGRVEEVGPDVTTLQSGDLVFCDYIVRLKDAPEERIVLGYHGGQTPNELKISSGHWRDGCFAEFARFPAENVHVLDEGALERNCLEAYQMSEIASIMPGMGAANCISITAGETVLVLPATGFFSSSAIAVALGLGANVVAGSRSKEKLDSLIKHFGDEGNRITTVVLTGEVYKDAAALRAATPGGKGADAYIDYSPPRAAGTTHIEAGLLALKRYGSGNVPVPYAVLMNHCLTIRGQFAQNRDDVVRSIRLVEAGNMRLRKVTTSQHTLEDHEKAFKIASQSGGWEKMVLFTP</sequence>
<evidence type="ECO:0000259" key="6">
    <source>
        <dbReference type="SMART" id="SM00829"/>
    </source>
</evidence>
<dbReference type="InterPro" id="IPR013154">
    <property type="entry name" value="ADH-like_N"/>
</dbReference>
<dbReference type="Gene3D" id="3.40.50.720">
    <property type="entry name" value="NAD(P)-binding Rossmann-like Domain"/>
    <property type="match status" value="1"/>
</dbReference>
<name>A0A9P9WU76_9PEZI</name>
<evidence type="ECO:0000256" key="5">
    <source>
        <dbReference type="ARBA" id="ARBA00023002"/>
    </source>
</evidence>
<dbReference type="PANTHER" id="PTHR43350:SF17">
    <property type="entry name" value="NAD-DEPENDENT ALCOHOL DEHYDROGENASE"/>
    <property type="match status" value="1"/>
</dbReference>
<feature type="domain" description="Enoyl reductase (ER)" evidence="6">
    <location>
        <begin position="12"/>
        <end position="356"/>
    </location>
</feature>
<dbReference type="Gene3D" id="3.90.180.10">
    <property type="entry name" value="Medium-chain alcohol dehydrogenases, catalytic domain"/>
    <property type="match status" value="1"/>
</dbReference>
<evidence type="ECO:0000256" key="3">
    <source>
        <dbReference type="ARBA" id="ARBA00022723"/>
    </source>
</evidence>
<dbReference type="Proteomes" id="UP000829685">
    <property type="component" value="Unassembled WGS sequence"/>
</dbReference>
<dbReference type="InterPro" id="IPR020843">
    <property type="entry name" value="ER"/>
</dbReference>
<evidence type="ECO:0000256" key="4">
    <source>
        <dbReference type="ARBA" id="ARBA00022833"/>
    </source>
</evidence>
<dbReference type="AlphaFoldDB" id="A0A9P9WU76"/>
<dbReference type="PANTHER" id="PTHR43350">
    <property type="entry name" value="NAD-DEPENDENT ALCOHOL DEHYDROGENASE"/>
    <property type="match status" value="1"/>
</dbReference>
<comment type="similarity">
    <text evidence="2">Belongs to the zinc-containing alcohol dehydrogenase family.</text>
</comment>
<proteinExistence type="inferred from homology"/>
<dbReference type="InterPro" id="IPR036291">
    <property type="entry name" value="NAD(P)-bd_dom_sf"/>
</dbReference>
<keyword evidence="4" id="KW-0862">Zinc</keyword>
<keyword evidence="3" id="KW-0479">Metal-binding</keyword>
<evidence type="ECO:0000313" key="7">
    <source>
        <dbReference type="EMBL" id="KAI1879233.1"/>
    </source>
</evidence>
<dbReference type="GO" id="GO:0016491">
    <property type="term" value="F:oxidoreductase activity"/>
    <property type="evidence" value="ECO:0007669"/>
    <property type="project" value="UniProtKB-KW"/>
</dbReference>
<evidence type="ECO:0000256" key="1">
    <source>
        <dbReference type="ARBA" id="ARBA00001947"/>
    </source>
</evidence>
<comment type="caution">
    <text evidence="7">The sequence shown here is derived from an EMBL/GenBank/DDBJ whole genome shotgun (WGS) entry which is preliminary data.</text>
</comment>
<protein>
    <recommendedName>
        <fullName evidence="6">Enoyl reductase (ER) domain-containing protein</fullName>
    </recommendedName>
</protein>
<keyword evidence="8" id="KW-1185">Reference proteome</keyword>
<reference evidence="7" key="1">
    <citation type="submission" date="2021-03" db="EMBL/GenBank/DDBJ databases">
        <title>Revisited historic fungal species revealed as producer of novel bioactive compounds through whole genome sequencing and comparative genomics.</title>
        <authorList>
            <person name="Vignolle G.A."/>
            <person name="Hochenegger N."/>
            <person name="Mach R.L."/>
            <person name="Mach-Aigner A.R."/>
            <person name="Javad Rahimi M."/>
            <person name="Salim K.A."/>
            <person name="Chan C.M."/>
            <person name="Lim L.B.L."/>
            <person name="Cai F."/>
            <person name="Druzhinina I.S."/>
            <person name="U'Ren J.M."/>
            <person name="Derntl C."/>
        </authorList>
    </citation>
    <scope>NUCLEOTIDE SEQUENCE</scope>
    <source>
        <strain evidence="7">TUCIM 5799</strain>
    </source>
</reference>
<dbReference type="GO" id="GO:0046872">
    <property type="term" value="F:metal ion binding"/>
    <property type="evidence" value="ECO:0007669"/>
    <property type="project" value="UniProtKB-KW"/>
</dbReference>
<evidence type="ECO:0000313" key="8">
    <source>
        <dbReference type="Proteomes" id="UP000829685"/>
    </source>
</evidence>
<dbReference type="Pfam" id="PF08240">
    <property type="entry name" value="ADH_N"/>
    <property type="match status" value="1"/>
</dbReference>
<comment type="cofactor">
    <cofactor evidence="1">
        <name>Zn(2+)</name>
        <dbReference type="ChEBI" id="CHEBI:29105"/>
    </cofactor>
</comment>
<gene>
    <name evidence="7" type="ORF">JX265_002187</name>
</gene>
<accession>A0A9P9WU76</accession>
<evidence type="ECO:0000256" key="2">
    <source>
        <dbReference type="ARBA" id="ARBA00008072"/>
    </source>
</evidence>
<dbReference type="EMBL" id="JAFIMR010000004">
    <property type="protein sequence ID" value="KAI1879233.1"/>
    <property type="molecule type" value="Genomic_DNA"/>
</dbReference>